<gene>
    <name evidence="3" type="ORF">COT62_02905</name>
</gene>
<comment type="caution">
    <text evidence="3">The sequence shown here is derived from an EMBL/GenBank/DDBJ whole genome shotgun (WGS) entry which is preliminary data.</text>
</comment>
<feature type="signal peptide" evidence="2">
    <location>
        <begin position="1"/>
        <end position="22"/>
    </location>
</feature>
<keyword evidence="2" id="KW-0732">Signal</keyword>
<keyword evidence="1" id="KW-1133">Transmembrane helix</keyword>
<protein>
    <submittedName>
        <fullName evidence="3">Uncharacterized protein</fullName>
    </submittedName>
</protein>
<feature type="transmembrane region" description="Helical" evidence="1">
    <location>
        <begin position="233"/>
        <end position="256"/>
    </location>
</feature>
<dbReference type="EMBL" id="PEZG01000061">
    <property type="protein sequence ID" value="PIS15583.1"/>
    <property type="molecule type" value="Genomic_DNA"/>
</dbReference>
<feature type="chain" id="PRO_5013661856" evidence="2">
    <location>
        <begin position="23"/>
        <end position="260"/>
    </location>
</feature>
<evidence type="ECO:0000313" key="4">
    <source>
        <dbReference type="Proteomes" id="UP000231198"/>
    </source>
</evidence>
<evidence type="ECO:0000313" key="3">
    <source>
        <dbReference type="EMBL" id="PIS15583.1"/>
    </source>
</evidence>
<feature type="transmembrane region" description="Helical" evidence="1">
    <location>
        <begin position="189"/>
        <end position="212"/>
    </location>
</feature>
<keyword evidence="1" id="KW-0812">Transmembrane</keyword>
<reference evidence="4" key="1">
    <citation type="submission" date="2017-09" db="EMBL/GenBank/DDBJ databases">
        <title>Depth-based differentiation of microbial function through sediment-hosted aquifers and enrichment of novel symbionts in the deep terrestrial subsurface.</title>
        <authorList>
            <person name="Probst A.J."/>
            <person name="Ladd B."/>
            <person name="Jarett J.K."/>
            <person name="Geller-Mcgrath D.E."/>
            <person name="Sieber C.M.K."/>
            <person name="Emerson J.B."/>
            <person name="Anantharaman K."/>
            <person name="Thomas B.C."/>
            <person name="Malmstrom R."/>
            <person name="Stieglmeier M."/>
            <person name="Klingl A."/>
            <person name="Woyke T."/>
            <person name="Ryan C.M."/>
            <person name="Banfield J.F."/>
        </authorList>
    </citation>
    <scope>NUCLEOTIDE SEQUENCE [LARGE SCALE GENOMIC DNA]</scope>
</reference>
<organism evidence="3 4">
    <name type="scientific">Candidatus Roizmanbacteria bacterium CG09_land_8_20_14_0_10_41_9</name>
    <dbReference type="NCBI Taxonomy" id="1974850"/>
    <lineage>
        <taxon>Bacteria</taxon>
        <taxon>Candidatus Roizmaniibacteriota</taxon>
    </lineage>
</organism>
<name>A0A2H0WSG5_9BACT</name>
<evidence type="ECO:0000256" key="2">
    <source>
        <dbReference type="SAM" id="SignalP"/>
    </source>
</evidence>
<evidence type="ECO:0000256" key="1">
    <source>
        <dbReference type="SAM" id="Phobius"/>
    </source>
</evidence>
<dbReference type="AlphaFoldDB" id="A0A2H0WSG5"/>
<keyword evidence="1" id="KW-0472">Membrane</keyword>
<dbReference type="Proteomes" id="UP000231198">
    <property type="component" value="Unassembled WGS sequence"/>
</dbReference>
<accession>A0A2H0WSG5</accession>
<sequence>MKRLFYFFLAFCIFFPPYIVKADTSTDSLLPALAILPGVTCGNSEATDEAQKCCQLDTQSLKSQLSISIPTFGCVTVPIVGKQCVSNLGEDIQSKGLDFALNFPPIKTIITLQQKHTKLCEQGEPTYSGSNCVCTDNPDESLVISLCNRYLSTSKDYGGCINCFSEGGVWSALGCVYINNMKTFIEKNVFGFGLGLGGIAALFCIIYSAFMIQTSQGNTDRVKKAQQLLTSCITGLILIIFSVFILRIIGVNILGIPGFQ</sequence>
<proteinExistence type="predicted"/>